<dbReference type="GO" id="GO:0006281">
    <property type="term" value="P:DNA repair"/>
    <property type="evidence" value="ECO:0007669"/>
    <property type="project" value="UniProtKB-KW"/>
</dbReference>
<dbReference type="InterPro" id="IPR025476">
    <property type="entry name" value="Helitron_helicase-like"/>
</dbReference>
<feature type="domain" description="DNA helicase Pif1-like DEAD-box helicase" evidence="7">
    <location>
        <begin position="586"/>
        <end position="682"/>
    </location>
</feature>
<proteinExistence type="inferred from homology"/>
<dbReference type="Pfam" id="PF05970">
    <property type="entry name" value="PIF1"/>
    <property type="match status" value="1"/>
</dbReference>
<evidence type="ECO:0000259" key="7">
    <source>
        <dbReference type="Pfam" id="PF05970"/>
    </source>
</evidence>
<comment type="catalytic activity">
    <reaction evidence="6">
        <text>ATP + H2O = ADP + phosphate + H(+)</text>
        <dbReference type="Rhea" id="RHEA:13065"/>
        <dbReference type="ChEBI" id="CHEBI:15377"/>
        <dbReference type="ChEBI" id="CHEBI:15378"/>
        <dbReference type="ChEBI" id="CHEBI:30616"/>
        <dbReference type="ChEBI" id="CHEBI:43474"/>
        <dbReference type="ChEBI" id="CHEBI:456216"/>
        <dbReference type="EC" id="5.6.2.3"/>
    </reaction>
</comment>
<keyword evidence="6" id="KW-0547">Nucleotide-binding</keyword>
<keyword evidence="10" id="KW-1185">Reference proteome</keyword>
<keyword evidence="2" id="KW-0805">Transcription regulation</keyword>
<dbReference type="SUPFAM" id="SSF52540">
    <property type="entry name" value="P-loop containing nucleoside triphosphate hydrolases"/>
    <property type="match status" value="1"/>
</dbReference>
<gene>
    <name evidence="9" type="ORF">RHGRI_027111</name>
</gene>
<keyword evidence="6" id="KW-0227">DNA damage</keyword>
<evidence type="ECO:0000256" key="4">
    <source>
        <dbReference type="ARBA" id="ARBA00023163"/>
    </source>
</evidence>
<keyword evidence="3" id="KW-0238">DNA-binding</keyword>
<keyword evidence="6" id="KW-0234">DNA repair</keyword>
<keyword evidence="5" id="KW-0539">Nucleus</keyword>
<accession>A0AAV6IWL0</accession>
<keyword evidence="6" id="KW-0233">DNA recombination</keyword>
<dbReference type="GO" id="GO:0005634">
    <property type="term" value="C:nucleus"/>
    <property type="evidence" value="ECO:0007669"/>
    <property type="project" value="UniProtKB-SubCell"/>
</dbReference>
<evidence type="ECO:0000313" key="9">
    <source>
        <dbReference type="EMBL" id="KAG5532702.1"/>
    </source>
</evidence>
<sequence length="1025" mass="116057">MSIQDQLASTCHNFMRILRVRNEYFLIAERNKGVKVGQAVHEHSAIRYSADSTFIKKYSSLFALGEVFQWNNSTNFYNWLRSILIANPRFIEPHLRSLNALFAPPNADVNLAPHQPSWFISYITHIHTHMKVKIPKNVMPFLCSPRQAVAIVNSGNRRWFVKLKNVNLREGWHDLRCYVVLTVDDLQKLKMPDHFKNSFQVHGRQEFTLVCKDRKWVVQYVDGCITGDGWTQFLQAHLMIAGDILVLALDMYLHLHSMVFGWNDCIELQRRCARLFLQIQLFLRLQQYPLLFPLGEPGWHQGIKKVSEKQLGAFSRGQGSVLPIHSTTSEDLIAAESLVYEENSTKENMVSAREFYAYRFQIRPSIDSVILQSGRLLQQFAVDMYVKIETSRLDYFRNKQDEIRADLYQGIIDSISKGECRGEKIGKRIILQGGPTSFEDLRTVQGTLYSTYREAALAYGLLKDDLSNEKCLEEASFYCMPISLRQLFCTILMHCNAMNPKQLFLKFEDSLKEDFAKRELMSDNEARQCLLQALKSELESMGRKLSDFGLHDLLHVSTETTTVYKEIQDEKNIRISEIDLQNSANLNKEQLIAFNDILEAVTFEKPMSFFIDGPGGTGKTFLYPSLLAVVRSQNLIALATATSGVAASILPNGRTAHSRFKIPIDGEGRLSCNMTSNMKMLKDIVPGVPNWTAEVMVIEKGLPRLAKNKRLYQKLVFIDSEGSKIQGTIFQQDMRFLKNTLKIYHTYRISIAIINDTPAQHQVIDNDHEWVLYARTPIEEVAVKELSITALKYNFVPLADLTKYTKSREGIDAIFAVLKVGAPKKTKETWVQNILIIDQGSNFILIVTTTNLAAGVKLQTRGSTTFIFDPVLPEANALKTWRKCTGFKLCAKSPIGTKTSTICPAPNVSRQHQAKLTLFSGAITANEESNLPQDSEFCLFSIDTFVPVTKIIEDTQELHLVLQATTAQKNHYNKEGETKSPATQLRASYTAAQDAVATKASKTAIIEDATAPGKNSNNHHTSNNQ</sequence>
<feature type="domain" description="Helitron helicase-like" evidence="8">
    <location>
        <begin position="355"/>
        <end position="432"/>
    </location>
</feature>
<keyword evidence="6" id="KW-0347">Helicase</keyword>
<dbReference type="InterPro" id="IPR015300">
    <property type="entry name" value="DNA-bd_pseudobarrel_sf"/>
</dbReference>
<dbReference type="GO" id="GO:0003677">
    <property type="term" value="F:DNA binding"/>
    <property type="evidence" value="ECO:0007669"/>
    <property type="project" value="UniProtKB-KW"/>
</dbReference>
<evidence type="ECO:0000256" key="1">
    <source>
        <dbReference type="ARBA" id="ARBA00004123"/>
    </source>
</evidence>
<evidence type="ECO:0000256" key="6">
    <source>
        <dbReference type="RuleBase" id="RU363044"/>
    </source>
</evidence>
<comment type="cofactor">
    <cofactor evidence="6">
        <name>Mg(2+)</name>
        <dbReference type="ChEBI" id="CHEBI:18420"/>
    </cofactor>
</comment>
<dbReference type="PANTHER" id="PTHR10492:SF94">
    <property type="entry name" value="ATP-DEPENDENT DNA HELICASE"/>
    <property type="match status" value="1"/>
</dbReference>
<comment type="caution">
    <text evidence="9">The sequence shown here is derived from an EMBL/GenBank/DDBJ whole genome shotgun (WGS) entry which is preliminary data.</text>
</comment>
<dbReference type="GO" id="GO:0006310">
    <property type="term" value="P:DNA recombination"/>
    <property type="evidence" value="ECO:0007669"/>
    <property type="project" value="UniProtKB-KW"/>
</dbReference>
<dbReference type="PANTHER" id="PTHR10492">
    <property type="match status" value="1"/>
</dbReference>
<evidence type="ECO:0000256" key="5">
    <source>
        <dbReference type="ARBA" id="ARBA00023242"/>
    </source>
</evidence>
<dbReference type="EMBL" id="JACTNZ010000009">
    <property type="protein sequence ID" value="KAG5532702.1"/>
    <property type="molecule type" value="Genomic_DNA"/>
</dbReference>
<dbReference type="Gene3D" id="2.40.330.10">
    <property type="entry name" value="DNA-binding pseudobarrel domain"/>
    <property type="match status" value="1"/>
</dbReference>
<protein>
    <recommendedName>
        <fullName evidence="6">ATP-dependent DNA helicase</fullName>
        <ecNumber evidence="6">5.6.2.3</ecNumber>
    </recommendedName>
</protein>
<dbReference type="GO" id="GO:0016787">
    <property type="term" value="F:hydrolase activity"/>
    <property type="evidence" value="ECO:0007669"/>
    <property type="project" value="UniProtKB-KW"/>
</dbReference>
<comment type="subcellular location">
    <subcellularLocation>
        <location evidence="1">Nucleus</location>
    </subcellularLocation>
</comment>
<dbReference type="SUPFAM" id="SSF101936">
    <property type="entry name" value="DNA-binding pseudobarrel domain"/>
    <property type="match status" value="1"/>
</dbReference>
<dbReference type="EC" id="5.6.2.3" evidence="6"/>
<evidence type="ECO:0000313" key="10">
    <source>
        <dbReference type="Proteomes" id="UP000823749"/>
    </source>
</evidence>
<dbReference type="SUPFAM" id="SSF50249">
    <property type="entry name" value="Nucleic acid-binding proteins"/>
    <property type="match status" value="1"/>
</dbReference>
<keyword evidence="6" id="KW-0067">ATP-binding</keyword>
<dbReference type="GO" id="GO:0005524">
    <property type="term" value="F:ATP binding"/>
    <property type="evidence" value="ECO:0007669"/>
    <property type="project" value="UniProtKB-KW"/>
</dbReference>
<evidence type="ECO:0000256" key="2">
    <source>
        <dbReference type="ARBA" id="ARBA00023015"/>
    </source>
</evidence>
<dbReference type="Gene3D" id="2.40.50.140">
    <property type="entry name" value="Nucleic acid-binding proteins"/>
    <property type="match status" value="1"/>
</dbReference>
<name>A0AAV6IWL0_9ERIC</name>
<keyword evidence="6" id="KW-0378">Hydrolase</keyword>
<dbReference type="GO" id="GO:0000723">
    <property type="term" value="P:telomere maintenance"/>
    <property type="evidence" value="ECO:0007669"/>
    <property type="project" value="InterPro"/>
</dbReference>
<keyword evidence="4" id="KW-0804">Transcription</keyword>
<dbReference type="Pfam" id="PF14214">
    <property type="entry name" value="Helitron_like_N"/>
    <property type="match status" value="1"/>
</dbReference>
<dbReference type="AlphaFoldDB" id="A0AAV6IWL0"/>
<dbReference type="InterPro" id="IPR012340">
    <property type="entry name" value="NA-bd_OB-fold"/>
</dbReference>
<evidence type="ECO:0000259" key="8">
    <source>
        <dbReference type="Pfam" id="PF14214"/>
    </source>
</evidence>
<reference evidence="9" key="1">
    <citation type="submission" date="2020-08" db="EMBL/GenBank/DDBJ databases">
        <title>Plant Genome Project.</title>
        <authorList>
            <person name="Zhang R.-G."/>
        </authorList>
    </citation>
    <scope>NUCLEOTIDE SEQUENCE</scope>
    <source>
        <strain evidence="9">WSP0</strain>
        <tissue evidence="9">Leaf</tissue>
    </source>
</reference>
<organism evidence="9 10">
    <name type="scientific">Rhododendron griersonianum</name>
    <dbReference type="NCBI Taxonomy" id="479676"/>
    <lineage>
        <taxon>Eukaryota</taxon>
        <taxon>Viridiplantae</taxon>
        <taxon>Streptophyta</taxon>
        <taxon>Embryophyta</taxon>
        <taxon>Tracheophyta</taxon>
        <taxon>Spermatophyta</taxon>
        <taxon>Magnoliopsida</taxon>
        <taxon>eudicotyledons</taxon>
        <taxon>Gunneridae</taxon>
        <taxon>Pentapetalae</taxon>
        <taxon>asterids</taxon>
        <taxon>Ericales</taxon>
        <taxon>Ericaceae</taxon>
        <taxon>Ericoideae</taxon>
        <taxon>Rhodoreae</taxon>
        <taxon>Rhododendron</taxon>
    </lineage>
</organism>
<evidence type="ECO:0000256" key="3">
    <source>
        <dbReference type="ARBA" id="ARBA00023125"/>
    </source>
</evidence>
<dbReference type="InterPro" id="IPR010285">
    <property type="entry name" value="DNA_helicase_pif1-like_DEAD"/>
</dbReference>
<dbReference type="Gene3D" id="3.40.50.300">
    <property type="entry name" value="P-loop containing nucleotide triphosphate hydrolases"/>
    <property type="match status" value="1"/>
</dbReference>
<dbReference type="Proteomes" id="UP000823749">
    <property type="component" value="Chromosome 9"/>
</dbReference>
<dbReference type="GO" id="GO:0043139">
    <property type="term" value="F:5'-3' DNA helicase activity"/>
    <property type="evidence" value="ECO:0007669"/>
    <property type="project" value="UniProtKB-EC"/>
</dbReference>
<comment type="similarity">
    <text evidence="6">Belongs to the helicase family.</text>
</comment>
<dbReference type="InterPro" id="IPR027417">
    <property type="entry name" value="P-loop_NTPase"/>
</dbReference>